<proteinExistence type="predicted"/>
<dbReference type="SUPFAM" id="SSF55781">
    <property type="entry name" value="GAF domain-like"/>
    <property type="match status" value="1"/>
</dbReference>
<protein>
    <submittedName>
        <fullName evidence="2">Uncharacterized protein</fullName>
    </submittedName>
</protein>
<evidence type="ECO:0000313" key="2">
    <source>
        <dbReference type="EMBL" id="MCL3994357.1"/>
    </source>
</evidence>
<evidence type="ECO:0000313" key="3">
    <source>
        <dbReference type="Proteomes" id="UP001202052"/>
    </source>
</evidence>
<feature type="compositionally biased region" description="Low complexity" evidence="1">
    <location>
        <begin position="133"/>
        <end position="144"/>
    </location>
</feature>
<dbReference type="EMBL" id="JAMCCK010000018">
    <property type="protein sequence ID" value="MCL3994357.1"/>
    <property type="molecule type" value="Genomic_DNA"/>
</dbReference>
<accession>A0ABT0NUA3</accession>
<feature type="region of interest" description="Disordered" evidence="1">
    <location>
        <begin position="85"/>
        <end position="191"/>
    </location>
</feature>
<feature type="compositionally biased region" description="Basic and acidic residues" evidence="1">
    <location>
        <begin position="97"/>
        <end position="109"/>
    </location>
</feature>
<evidence type="ECO:0000256" key="1">
    <source>
        <dbReference type="SAM" id="MobiDB-lite"/>
    </source>
</evidence>
<dbReference type="InterPro" id="IPR029016">
    <property type="entry name" value="GAF-like_dom_sf"/>
</dbReference>
<feature type="compositionally biased region" description="Basic and acidic residues" evidence="1">
    <location>
        <begin position="179"/>
        <end position="191"/>
    </location>
</feature>
<name>A0ABT0NUA3_9ACTN</name>
<keyword evidence="3" id="KW-1185">Reference proteome</keyword>
<dbReference type="RefSeq" id="WP_249459214.1">
    <property type="nucleotide sequence ID" value="NZ_JAMCCK010000018.1"/>
</dbReference>
<reference evidence="2 3" key="1">
    <citation type="submission" date="2022-05" db="EMBL/GenBank/DDBJ databases">
        <title>Genome Resource of Streptomyces lavenduligriseus GA1-1, a Strain with Broad-Spectrum Antifungal Activity against Phytopathogenic Fungi.</title>
        <authorList>
            <person name="Qi D."/>
        </authorList>
    </citation>
    <scope>NUCLEOTIDE SEQUENCE [LARGE SCALE GENOMIC DNA]</scope>
    <source>
        <strain evidence="2 3">GA1-1</strain>
    </source>
</reference>
<gene>
    <name evidence="2" type="ORF">M4438_12620</name>
</gene>
<comment type="caution">
    <text evidence="2">The sequence shown here is derived from an EMBL/GenBank/DDBJ whole genome shotgun (WGS) entry which is preliminary data.</text>
</comment>
<sequence>MADLMAETANLIVRAGGTVRCIVGVECRQALRVGSREGSAFPAHRTTAGLPLPAEGRIDDDVEGADRAASRFDEVERRRQTFDDHPVVGVGVPTRSRHTDPTEHARCGDRASGSVGGVRPSGARRLIRPRRSAPATAPDGAAAPRGKASSPAPAVTGVLKARRAEQPCGTGCLPGSFVHPREGAAEQRPAR</sequence>
<organism evidence="2 3">
    <name type="scientific">Streptomyces lavenduligriseus</name>
    <dbReference type="NCBI Taxonomy" id="67315"/>
    <lineage>
        <taxon>Bacteria</taxon>
        <taxon>Bacillati</taxon>
        <taxon>Actinomycetota</taxon>
        <taxon>Actinomycetes</taxon>
        <taxon>Kitasatosporales</taxon>
        <taxon>Streptomycetaceae</taxon>
        <taxon>Streptomyces</taxon>
    </lineage>
</organism>
<dbReference type="Proteomes" id="UP001202052">
    <property type="component" value="Unassembled WGS sequence"/>
</dbReference>
<dbReference type="Gene3D" id="3.30.450.40">
    <property type="match status" value="1"/>
</dbReference>